<protein>
    <submittedName>
        <fullName evidence="2 3">Uncharacterized protein</fullName>
    </submittedName>
</protein>
<accession>R7VA65</accession>
<sequence length="164" mass="18328">MRRLLAVLCAIICCVCGQQPVFLMTGRHTDQSSVLSKMFGDPESTWYQDILTNTAFSATQASFNSTVVDLHAIATDYKSQRAYIFNPTNSSIKYINVSLDGSNKTTKLFRLSIPVSRKVGVFSILHVFAFPFRSPPSTNPTILFHFTIILSTSITRPSDIYFSK</sequence>
<organism evidence="2">
    <name type="scientific">Capitella teleta</name>
    <name type="common">Polychaete worm</name>
    <dbReference type="NCBI Taxonomy" id="283909"/>
    <lineage>
        <taxon>Eukaryota</taxon>
        <taxon>Metazoa</taxon>
        <taxon>Spiralia</taxon>
        <taxon>Lophotrochozoa</taxon>
        <taxon>Annelida</taxon>
        <taxon>Polychaeta</taxon>
        <taxon>Sedentaria</taxon>
        <taxon>Scolecida</taxon>
        <taxon>Capitellidae</taxon>
        <taxon>Capitella</taxon>
    </lineage>
</organism>
<keyword evidence="1" id="KW-0732">Signal</keyword>
<evidence type="ECO:0000313" key="2">
    <source>
        <dbReference type="EMBL" id="ELU15509.1"/>
    </source>
</evidence>
<reference evidence="4" key="1">
    <citation type="submission" date="2012-12" db="EMBL/GenBank/DDBJ databases">
        <authorList>
            <person name="Hellsten U."/>
            <person name="Grimwood J."/>
            <person name="Chapman J.A."/>
            <person name="Shapiro H."/>
            <person name="Aerts A."/>
            <person name="Otillar R.P."/>
            <person name="Terry A.Y."/>
            <person name="Boore J.L."/>
            <person name="Simakov O."/>
            <person name="Marletaz F."/>
            <person name="Cho S.-J."/>
            <person name="Edsinger-Gonzales E."/>
            <person name="Havlak P."/>
            <person name="Kuo D.-H."/>
            <person name="Larsson T."/>
            <person name="Lv J."/>
            <person name="Arendt D."/>
            <person name="Savage R."/>
            <person name="Osoegawa K."/>
            <person name="de Jong P."/>
            <person name="Lindberg D.R."/>
            <person name="Seaver E.C."/>
            <person name="Weisblat D.A."/>
            <person name="Putnam N.H."/>
            <person name="Grigoriev I.V."/>
            <person name="Rokhsar D.S."/>
        </authorList>
    </citation>
    <scope>NUCLEOTIDE SEQUENCE</scope>
    <source>
        <strain evidence="4">I ESC-2004</strain>
    </source>
</reference>
<dbReference type="HOGENOM" id="CLU_137548_0_0_1"/>
<reference evidence="3" key="3">
    <citation type="submission" date="2015-06" db="UniProtKB">
        <authorList>
            <consortium name="EnsemblMetazoa"/>
        </authorList>
    </citation>
    <scope>IDENTIFICATION</scope>
</reference>
<feature type="signal peptide" evidence="1">
    <location>
        <begin position="1"/>
        <end position="17"/>
    </location>
</feature>
<feature type="chain" id="PRO_5008788904" evidence="1">
    <location>
        <begin position="18"/>
        <end position="164"/>
    </location>
</feature>
<dbReference type="EnsemblMetazoa" id="CapteT216170">
    <property type="protein sequence ID" value="CapteP216170"/>
    <property type="gene ID" value="CapteG216170"/>
</dbReference>
<evidence type="ECO:0000313" key="4">
    <source>
        <dbReference type="Proteomes" id="UP000014760"/>
    </source>
</evidence>
<dbReference type="Proteomes" id="UP000014760">
    <property type="component" value="Unassembled WGS sequence"/>
</dbReference>
<dbReference type="AlphaFoldDB" id="R7VA65"/>
<dbReference type="EMBL" id="KB293782">
    <property type="protein sequence ID" value="ELU15509.1"/>
    <property type="molecule type" value="Genomic_DNA"/>
</dbReference>
<gene>
    <name evidence="2" type="ORF">CAPTEDRAFT_216170</name>
</gene>
<keyword evidence="4" id="KW-1185">Reference proteome</keyword>
<name>R7VA65_CAPTE</name>
<proteinExistence type="predicted"/>
<evidence type="ECO:0000256" key="1">
    <source>
        <dbReference type="SAM" id="SignalP"/>
    </source>
</evidence>
<dbReference type="EMBL" id="AMQN01018019">
    <property type="status" value="NOT_ANNOTATED_CDS"/>
    <property type="molecule type" value="Genomic_DNA"/>
</dbReference>
<reference evidence="2 4" key="2">
    <citation type="journal article" date="2013" name="Nature">
        <title>Insights into bilaterian evolution from three spiralian genomes.</title>
        <authorList>
            <person name="Simakov O."/>
            <person name="Marletaz F."/>
            <person name="Cho S.J."/>
            <person name="Edsinger-Gonzales E."/>
            <person name="Havlak P."/>
            <person name="Hellsten U."/>
            <person name="Kuo D.H."/>
            <person name="Larsson T."/>
            <person name="Lv J."/>
            <person name="Arendt D."/>
            <person name="Savage R."/>
            <person name="Osoegawa K."/>
            <person name="de Jong P."/>
            <person name="Grimwood J."/>
            <person name="Chapman J.A."/>
            <person name="Shapiro H."/>
            <person name="Aerts A."/>
            <person name="Otillar R.P."/>
            <person name="Terry A.Y."/>
            <person name="Boore J.L."/>
            <person name="Grigoriev I.V."/>
            <person name="Lindberg D.R."/>
            <person name="Seaver E.C."/>
            <person name="Weisblat D.A."/>
            <person name="Putnam N.H."/>
            <person name="Rokhsar D.S."/>
        </authorList>
    </citation>
    <scope>NUCLEOTIDE SEQUENCE</scope>
    <source>
        <strain evidence="2 4">I ESC-2004</strain>
    </source>
</reference>
<evidence type="ECO:0000313" key="3">
    <source>
        <dbReference type="EnsemblMetazoa" id="CapteP216170"/>
    </source>
</evidence>